<dbReference type="RefSeq" id="WP_021713235.1">
    <property type="nucleotide sequence ID" value="NZ_BATM01000017.1"/>
</dbReference>
<evidence type="ECO:0000313" key="1">
    <source>
        <dbReference type="EMBL" id="GAD79526.1"/>
    </source>
</evidence>
<protein>
    <submittedName>
        <fullName evidence="1">Uncharacterized protein</fullName>
    </submittedName>
</protein>
<accession>U3AHX0</accession>
<comment type="caution">
    <text evidence="1">The sequence shown here is derived from an EMBL/GenBank/DDBJ whole genome shotgun (WGS) entry which is preliminary data.</text>
</comment>
<dbReference type="STRING" id="1219080.VEZ01S_17_00130"/>
<dbReference type="OrthoDB" id="5816009at2"/>
<organism evidence="1 2">
    <name type="scientific">Vibrio ezurae NBRC 102218</name>
    <dbReference type="NCBI Taxonomy" id="1219080"/>
    <lineage>
        <taxon>Bacteria</taxon>
        <taxon>Pseudomonadati</taxon>
        <taxon>Pseudomonadota</taxon>
        <taxon>Gammaproteobacteria</taxon>
        <taxon>Vibrionales</taxon>
        <taxon>Vibrionaceae</taxon>
        <taxon>Vibrio</taxon>
    </lineage>
</organism>
<gene>
    <name evidence="1" type="ORF">VEZ01S_17_00130</name>
</gene>
<evidence type="ECO:0000313" key="2">
    <source>
        <dbReference type="Proteomes" id="UP000016562"/>
    </source>
</evidence>
<reference evidence="1 2" key="1">
    <citation type="submission" date="2013-09" db="EMBL/GenBank/DDBJ databases">
        <title>Whole genome shotgun sequence of Vibrio ezurae NBRC 102218.</title>
        <authorList>
            <person name="Yoshida I."/>
            <person name="Hosoyama A."/>
            <person name="Numata M."/>
            <person name="Hashimoto M."/>
            <person name="Hosoyama Y."/>
            <person name="Tsuchikane K."/>
            <person name="Noguchi M."/>
            <person name="Hirakata S."/>
            <person name="Ichikawa N."/>
            <person name="Ohji S."/>
            <person name="Yamazoe A."/>
            <person name="Fujita N."/>
        </authorList>
    </citation>
    <scope>NUCLEOTIDE SEQUENCE [LARGE SCALE GENOMIC DNA]</scope>
    <source>
        <strain evidence="1 2">NBRC 102218</strain>
    </source>
</reference>
<sequence length="262" mass="29967">MSALRIPMIKFGFDFDLLIKSWEDKLDGFRVVDDTLTPLEGGLGMGFDILREFDTAGWREQIPTKLLEITQPFPEYQYQMLWLAANEPTALEFLYQRPILLALICRHCNVDNKVAQILCRRGQLGALEALGLDATDAALSFIDKLTLDFDVGDEYVHISRLLDNGEKRYREFKEYPHITYACLRLDSIFPEFSGKPLGLAMLNHGEAQISPADFQKIYEVGKQLKIENVLSVMSEQDSSLQLSALYERWVALKRQDTHLSLV</sequence>
<dbReference type="Proteomes" id="UP000016562">
    <property type="component" value="Unassembled WGS sequence"/>
</dbReference>
<dbReference type="EMBL" id="BATM01000017">
    <property type="protein sequence ID" value="GAD79526.1"/>
    <property type="molecule type" value="Genomic_DNA"/>
</dbReference>
<proteinExistence type="predicted"/>
<dbReference type="eggNOG" id="ENOG50336GB">
    <property type="taxonomic scope" value="Bacteria"/>
</dbReference>
<name>U3AHX0_9VIBR</name>
<keyword evidence="2" id="KW-1185">Reference proteome</keyword>
<dbReference type="AlphaFoldDB" id="U3AHX0"/>